<keyword evidence="1 5" id="KW-0028">Amino-acid biosynthesis</keyword>
<evidence type="ECO:0000256" key="5">
    <source>
        <dbReference type="HAMAP-Rule" id="MF_01244"/>
    </source>
</evidence>
<evidence type="ECO:0000256" key="4">
    <source>
        <dbReference type="ARBA" id="ARBA00023141"/>
    </source>
</evidence>
<dbReference type="InterPro" id="IPR002812">
    <property type="entry name" value="DHQS"/>
</dbReference>
<sequence>MGDELWFKALDGDWSEKKELVTRALEDGYDVVFCKPSWIEKVKELGDIKTASNSPEADITVFGIEGEGDRSIEKPGEISESQDLEEIEGTQGDKAEYVVIGGKEDEEFATEIAEHVDYLVVRGMDWEIIPLENLIASLQSKDITLLSGVCSAEEAETALTTLETGSDGVLVDTKDVNTLDSVADVFTRSKETRVELSEVEVTEIKEVGMGDRVCVDTSNLMKKGEGMLVGSGSNGLFLVHSESIQSPYADPRPFRVNAGGVHSYIKVPEDKTKYLSELEAGNPINITDYKGKTKKGIIGRIKIEKRPMILIKAKTTQKTNKNKNKNKKEKEPETERTIKIVLQNAETIRLVKPNGEPISVHELQEGDKVLAYLGEGGRHFGKKVKEQIIEK</sequence>
<dbReference type="InterPro" id="IPR056179">
    <property type="entry name" value="DHQS_C"/>
</dbReference>
<evidence type="ECO:0000313" key="9">
    <source>
        <dbReference type="EMBL" id="OKY77345.1"/>
    </source>
</evidence>
<dbReference type="Pfam" id="PF01959">
    <property type="entry name" value="DHQS"/>
    <property type="match status" value="1"/>
</dbReference>
<dbReference type="InterPro" id="IPR030960">
    <property type="entry name" value="DHQS/DOIS_N"/>
</dbReference>
<accession>A0A1Q6DSJ4</accession>
<dbReference type="InParanoid" id="A0A1Q6DSJ4"/>
<dbReference type="PANTHER" id="PTHR33563:SF1">
    <property type="entry name" value="3-DEHYDROQUINATE SYNTHASE"/>
    <property type="match status" value="1"/>
</dbReference>
<protein>
    <recommendedName>
        <fullName evidence="5">3-dehydroquinate synthase</fullName>
        <shortName evidence="5">DHQ synthase</shortName>
        <ecNumber evidence="5">1.4.1.24</ecNumber>
    </recommendedName>
    <alternativeName>
        <fullName evidence="5">3-dehydroquinate synthase II</fullName>
    </alternativeName>
</protein>
<dbReference type="GO" id="GO:0003856">
    <property type="term" value="F:3-dehydroquinate synthase activity"/>
    <property type="evidence" value="ECO:0007669"/>
    <property type="project" value="InterPro"/>
</dbReference>
<comment type="caution">
    <text evidence="9">The sequence shown here is derived from an EMBL/GenBank/DDBJ whole genome shotgun (WGS) entry which is preliminary data.</text>
</comment>
<keyword evidence="3 5" id="KW-0520">NAD</keyword>
<evidence type="ECO:0000256" key="1">
    <source>
        <dbReference type="ARBA" id="ARBA00022605"/>
    </source>
</evidence>
<reference evidence="9" key="1">
    <citation type="submission" date="2016-12" db="EMBL/GenBank/DDBJ databases">
        <title>Discovery of methanogenic haloarchaea.</title>
        <authorList>
            <person name="Sorokin D.Y."/>
            <person name="Makarova K.S."/>
            <person name="Abbas B."/>
            <person name="Ferrer M."/>
            <person name="Golyshin P.N."/>
        </authorList>
    </citation>
    <scope>NUCLEOTIDE SEQUENCE [LARGE SCALE GENOMIC DNA]</scope>
    <source>
        <strain evidence="9">HMET1</strain>
    </source>
</reference>
<keyword evidence="10" id="KW-1185">Reference proteome</keyword>
<dbReference type="GO" id="GO:0102042">
    <property type="term" value="F:dehydroquinate synthase activity"/>
    <property type="evidence" value="ECO:0007669"/>
    <property type="project" value="UniProtKB-EC"/>
</dbReference>
<dbReference type="HAMAP" id="MF_01244">
    <property type="entry name" value="Arch_DHQ_synthase"/>
    <property type="match status" value="1"/>
</dbReference>
<dbReference type="AlphaFoldDB" id="A0A1Q6DSJ4"/>
<dbReference type="PANTHER" id="PTHR33563">
    <property type="match status" value="1"/>
</dbReference>
<dbReference type="FunCoup" id="A0A1Q6DSJ4">
    <property type="interactions" value="6"/>
</dbReference>
<comment type="catalytic activity">
    <reaction evidence="5">
        <text>2-amino-2,3,7-trideoxy-D-lyxo-hept-6-ulosonate + NAD(+) + H2O = 3-dehydroquinate + NH4(+) + NADH + H(+)</text>
        <dbReference type="Rhea" id="RHEA:25956"/>
        <dbReference type="ChEBI" id="CHEBI:15377"/>
        <dbReference type="ChEBI" id="CHEBI:15378"/>
        <dbReference type="ChEBI" id="CHEBI:28938"/>
        <dbReference type="ChEBI" id="CHEBI:32364"/>
        <dbReference type="ChEBI" id="CHEBI:57540"/>
        <dbReference type="ChEBI" id="CHEBI:57945"/>
        <dbReference type="ChEBI" id="CHEBI:58859"/>
        <dbReference type="EC" id="1.4.1.24"/>
    </reaction>
</comment>
<dbReference type="GO" id="GO:0009073">
    <property type="term" value="P:aromatic amino acid family biosynthetic process"/>
    <property type="evidence" value="ECO:0007669"/>
    <property type="project" value="UniProtKB-UniRule"/>
</dbReference>
<evidence type="ECO:0000259" key="7">
    <source>
        <dbReference type="Pfam" id="PF01959"/>
    </source>
</evidence>
<name>A0A1Q6DSJ4_METT1</name>
<feature type="domain" description="3-dehydroquinate synthase N-terminal" evidence="7">
    <location>
        <begin position="4"/>
        <end position="185"/>
    </location>
</feature>
<dbReference type="Pfam" id="PF26558">
    <property type="entry name" value="DHQS_2nd"/>
    <property type="match status" value="1"/>
</dbReference>
<organism evidence="9 10">
    <name type="scientific">Methanohalarchaeum thermophilum</name>
    <dbReference type="NCBI Taxonomy" id="1903181"/>
    <lineage>
        <taxon>Archaea</taxon>
        <taxon>Methanobacteriati</taxon>
        <taxon>Methanobacteriota</taxon>
        <taxon>Methanonatronarchaeia</taxon>
        <taxon>Methanonatronarchaeales</taxon>
        <taxon>Methanonatronarchaeaceae</taxon>
        <taxon>Candidatus Methanohalarchaeum</taxon>
    </lineage>
</organism>
<dbReference type="GO" id="GO:0008652">
    <property type="term" value="P:amino acid biosynthetic process"/>
    <property type="evidence" value="ECO:0007669"/>
    <property type="project" value="UniProtKB-KW"/>
</dbReference>
<comment type="function">
    <text evidence="5">Catalyzes the oxidative deamination and cyclization of 2-amino-3,7-dideoxy-D-threo-hept-6-ulosonic acid (ADH) to yield 3-dehydroquinate (DHQ), which is fed into the canonical shikimic pathway of aromatic amino acid biosynthesis.</text>
</comment>
<feature type="region of interest" description="Disordered" evidence="6">
    <location>
        <begin position="315"/>
        <end position="335"/>
    </location>
</feature>
<dbReference type="EMBL" id="MSDW01000002">
    <property type="protein sequence ID" value="OKY77345.1"/>
    <property type="molecule type" value="Genomic_DNA"/>
</dbReference>
<gene>
    <name evidence="5" type="primary">aroB'</name>
    <name evidence="9" type="ORF">BTN85_1995</name>
</gene>
<dbReference type="PIRSF" id="PIRSF006655">
    <property type="entry name" value="DHQ_synth"/>
    <property type="match status" value="1"/>
</dbReference>
<keyword evidence="2 5" id="KW-0560">Oxidoreductase</keyword>
<dbReference type="STRING" id="1903181.BTN85_1995"/>
<dbReference type="Proteomes" id="UP000185744">
    <property type="component" value="Unassembled WGS sequence"/>
</dbReference>
<evidence type="ECO:0000256" key="3">
    <source>
        <dbReference type="ARBA" id="ARBA00023027"/>
    </source>
</evidence>
<keyword evidence="4 5" id="KW-0057">Aromatic amino acid biosynthesis</keyword>
<feature type="domain" description="3-dehydroquinate synthase C-terminal" evidence="8">
    <location>
        <begin position="199"/>
        <end position="391"/>
    </location>
</feature>
<proteinExistence type="inferred from homology"/>
<evidence type="ECO:0000256" key="2">
    <source>
        <dbReference type="ARBA" id="ARBA00023002"/>
    </source>
</evidence>
<dbReference type="GO" id="GO:0051287">
    <property type="term" value="F:NAD binding"/>
    <property type="evidence" value="ECO:0007669"/>
    <property type="project" value="UniProtKB-UniRule"/>
</dbReference>
<evidence type="ECO:0000256" key="6">
    <source>
        <dbReference type="SAM" id="MobiDB-lite"/>
    </source>
</evidence>
<dbReference type="EC" id="1.4.1.24" evidence="5"/>
<evidence type="ECO:0000259" key="8">
    <source>
        <dbReference type="Pfam" id="PF26558"/>
    </source>
</evidence>
<evidence type="ECO:0000313" key="10">
    <source>
        <dbReference type="Proteomes" id="UP000185744"/>
    </source>
</evidence>
<comment type="similarity">
    <text evidence="5">Belongs to the archaeal-type DHQ synthase family.</text>
</comment>